<dbReference type="PANTHER" id="PTHR33221:SF15">
    <property type="entry name" value="HTH-TYPE TRANSCRIPTIONAL REGULATOR YWGB-RELATED"/>
    <property type="match status" value="1"/>
</dbReference>
<dbReference type="Proteomes" id="UP000255024">
    <property type="component" value="Unassembled WGS sequence"/>
</dbReference>
<evidence type="ECO:0000313" key="1">
    <source>
        <dbReference type="EMBL" id="STZ70035.1"/>
    </source>
</evidence>
<keyword evidence="2" id="KW-1185">Reference proteome</keyword>
<dbReference type="InterPro" id="IPR036390">
    <property type="entry name" value="WH_DNA-bd_sf"/>
</dbReference>
<dbReference type="Pfam" id="PF02082">
    <property type="entry name" value="Rrf2"/>
    <property type="match status" value="1"/>
</dbReference>
<dbReference type="GO" id="GO:0005829">
    <property type="term" value="C:cytosol"/>
    <property type="evidence" value="ECO:0007669"/>
    <property type="project" value="TreeGrafter"/>
</dbReference>
<accession>A0A378U421</accession>
<gene>
    <name evidence="1" type="ORF">NCTC11179_03560</name>
</gene>
<dbReference type="SUPFAM" id="SSF46785">
    <property type="entry name" value="Winged helix' DNA-binding domain"/>
    <property type="match status" value="1"/>
</dbReference>
<dbReference type="PROSITE" id="PS51197">
    <property type="entry name" value="HTH_RRF2_2"/>
    <property type="match status" value="1"/>
</dbReference>
<dbReference type="RefSeq" id="WP_115092611.1">
    <property type="nucleotide sequence ID" value="NZ_CP068107.1"/>
</dbReference>
<name>A0A378U421_MYROD</name>
<dbReference type="Gene3D" id="1.10.10.10">
    <property type="entry name" value="Winged helix-like DNA-binding domain superfamily/Winged helix DNA-binding domain"/>
    <property type="match status" value="1"/>
</dbReference>
<dbReference type="InterPro" id="IPR036388">
    <property type="entry name" value="WH-like_DNA-bd_sf"/>
</dbReference>
<dbReference type="GO" id="GO:0003700">
    <property type="term" value="F:DNA-binding transcription factor activity"/>
    <property type="evidence" value="ECO:0007669"/>
    <property type="project" value="TreeGrafter"/>
</dbReference>
<dbReference type="PANTHER" id="PTHR33221">
    <property type="entry name" value="WINGED HELIX-TURN-HELIX TRANSCRIPTIONAL REGULATOR, RRF2 FAMILY"/>
    <property type="match status" value="1"/>
</dbReference>
<sequence length="144" mass="15705">MFSKACEYAIRSVVFIAVSSLEETRVGFKEIAKEIDAPEAFVAKILQKLVKGGIIESIKGAGGGFEIPVQELEHIKLCEVVNVIDGDSIYKGCGLGLAQCSETHPCPVHFKFKSIRNELKQMLETTSLKELANGTKSGDTFLKI</sequence>
<dbReference type="EMBL" id="UGQL01000002">
    <property type="protein sequence ID" value="STZ70035.1"/>
    <property type="molecule type" value="Genomic_DNA"/>
</dbReference>
<dbReference type="InterPro" id="IPR000944">
    <property type="entry name" value="Tscrpt_reg_Rrf2"/>
</dbReference>
<reference evidence="1 2" key="1">
    <citation type="submission" date="2018-06" db="EMBL/GenBank/DDBJ databases">
        <authorList>
            <consortium name="Pathogen Informatics"/>
            <person name="Doyle S."/>
        </authorList>
    </citation>
    <scope>NUCLEOTIDE SEQUENCE [LARGE SCALE GENOMIC DNA]</scope>
    <source>
        <strain evidence="1 2">NCTC11179</strain>
    </source>
</reference>
<protein>
    <submittedName>
        <fullName evidence="1">Iron-responsive transcriptional regulator</fullName>
    </submittedName>
</protein>
<dbReference type="AlphaFoldDB" id="A0A378U421"/>
<dbReference type="InterPro" id="IPR030489">
    <property type="entry name" value="TR_Rrf2-type_CS"/>
</dbReference>
<dbReference type="PROSITE" id="PS01332">
    <property type="entry name" value="HTH_RRF2_1"/>
    <property type="match status" value="1"/>
</dbReference>
<dbReference type="NCBIfam" id="TIGR00738">
    <property type="entry name" value="rrf2_super"/>
    <property type="match status" value="1"/>
</dbReference>
<organism evidence="1 2">
    <name type="scientific">Myroides odoratus</name>
    <name type="common">Flavobacterium odoratum</name>
    <dbReference type="NCBI Taxonomy" id="256"/>
    <lineage>
        <taxon>Bacteria</taxon>
        <taxon>Pseudomonadati</taxon>
        <taxon>Bacteroidota</taxon>
        <taxon>Flavobacteriia</taxon>
        <taxon>Flavobacteriales</taxon>
        <taxon>Flavobacteriaceae</taxon>
        <taxon>Myroides</taxon>
    </lineage>
</organism>
<proteinExistence type="predicted"/>
<evidence type="ECO:0000313" key="2">
    <source>
        <dbReference type="Proteomes" id="UP000255024"/>
    </source>
</evidence>